<keyword evidence="7" id="KW-0862">Zinc</keyword>
<keyword evidence="9" id="KW-0694">RNA-binding</keyword>
<keyword evidence="6 11" id="KW-0863">Zinc-finger</keyword>
<dbReference type="GO" id="GO:0005654">
    <property type="term" value="C:nucleoplasm"/>
    <property type="evidence" value="ECO:0007669"/>
    <property type="project" value="UniProtKB-SubCell"/>
</dbReference>
<feature type="domain" description="C2H2-type" evidence="13">
    <location>
        <begin position="140"/>
        <end position="166"/>
    </location>
</feature>
<feature type="compositionally biased region" description="Basic residues" evidence="12">
    <location>
        <begin position="287"/>
        <end position="304"/>
    </location>
</feature>
<accession>A0A8T3DGL4</accession>
<dbReference type="PROSITE" id="PS50157">
    <property type="entry name" value="ZINC_FINGER_C2H2_2"/>
    <property type="match status" value="6"/>
</dbReference>
<evidence type="ECO:0000256" key="3">
    <source>
        <dbReference type="ARBA" id="ARBA00022499"/>
    </source>
</evidence>
<evidence type="ECO:0000256" key="9">
    <source>
        <dbReference type="ARBA" id="ARBA00022884"/>
    </source>
</evidence>
<sequence length="377" mass="44258">MNSINYGRSDAVPRLQLFNCGYPDCGATFVRAWRLKEHETVHTGARPLQCQEPGCGHRFSRKSHLRRHKLGHCGEKAFRCTYLSCAKRFFNKDNLKRHVRYYHGDKDAYFKCNFPGCTLKFPKRKAYKMHLAEHGTASHFKCTKEGCGEKFDTPVARRAHEKTHAGYPCPQSNCQVVEHTWGKLQKHLLKHPGVTYTCKQCQMEFKKRAALRHHKRTHALQKPVLLCPSDGCQAYFSTTFNLQHHIRKVHLQLLKYHCYYPDCPRTFAMQESLNRHILRHGPDRGKVKQKRKRSNKKWQKRLERRHQGPLVEDDLRRLFALQMRFSRRGKLEADLSGLFNERKIPRHVDPEVNLHDLFSIKPPLPLQPKQEVPLPMC</sequence>
<feature type="domain" description="C2H2-type" evidence="13">
    <location>
        <begin position="78"/>
        <end position="107"/>
    </location>
</feature>
<dbReference type="GO" id="GO:0003723">
    <property type="term" value="F:RNA binding"/>
    <property type="evidence" value="ECO:0007669"/>
    <property type="project" value="UniProtKB-KW"/>
</dbReference>
<dbReference type="Pfam" id="PF22110">
    <property type="entry name" value="TFIIIA_zf-C2H2"/>
    <property type="match status" value="1"/>
</dbReference>
<dbReference type="InterPro" id="IPR051061">
    <property type="entry name" value="Zinc_finger_trans_reg"/>
</dbReference>
<evidence type="ECO:0000256" key="10">
    <source>
        <dbReference type="ARBA" id="ARBA00069242"/>
    </source>
</evidence>
<reference evidence="14" key="1">
    <citation type="submission" date="2021-01" db="EMBL/GenBank/DDBJ databases">
        <authorList>
            <person name="Zahm M."/>
            <person name="Roques C."/>
            <person name="Cabau C."/>
            <person name="Klopp C."/>
            <person name="Donnadieu C."/>
            <person name="Jouanno E."/>
            <person name="Lampietro C."/>
            <person name="Louis A."/>
            <person name="Herpin A."/>
            <person name="Echchiki A."/>
            <person name="Berthelot C."/>
            <person name="Parey E."/>
            <person name="Roest-Crollius H."/>
            <person name="Braasch I."/>
            <person name="Postlethwait J."/>
            <person name="Bobe J."/>
            <person name="Montfort J."/>
            <person name="Bouchez O."/>
            <person name="Begum T."/>
            <person name="Mejri S."/>
            <person name="Adams A."/>
            <person name="Chen W.-J."/>
            <person name="Guiguen Y."/>
        </authorList>
    </citation>
    <scope>NUCLEOTIDE SEQUENCE</scope>
    <source>
        <tissue evidence="14">Blood</tissue>
    </source>
</reference>
<dbReference type="OrthoDB" id="2687452at2759"/>
<evidence type="ECO:0000256" key="4">
    <source>
        <dbReference type="ARBA" id="ARBA00022723"/>
    </source>
</evidence>
<dbReference type="SUPFAM" id="SSF57667">
    <property type="entry name" value="beta-beta-alpha zinc fingers"/>
    <property type="match status" value="5"/>
</dbReference>
<comment type="caution">
    <text evidence="14">The sequence shown here is derived from an EMBL/GenBank/DDBJ whole genome shotgun (WGS) entry which is preliminary data.</text>
</comment>
<feature type="domain" description="C2H2-type" evidence="13">
    <location>
        <begin position="18"/>
        <end position="47"/>
    </location>
</feature>
<dbReference type="PANTHER" id="PTHR46179:SF28">
    <property type="entry name" value="SI:DKEY-208K4.2 PROTEIN"/>
    <property type="match status" value="1"/>
</dbReference>
<protein>
    <recommendedName>
        <fullName evidence="10">Wilms tumor protein homolog</fullName>
    </recommendedName>
</protein>
<evidence type="ECO:0000256" key="5">
    <source>
        <dbReference type="ARBA" id="ARBA00022737"/>
    </source>
</evidence>
<keyword evidence="4" id="KW-0479">Metal-binding</keyword>
<evidence type="ECO:0000259" key="13">
    <source>
        <dbReference type="PROSITE" id="PS50157"/>
    </source>
</evidence>
<feature type="domain" description="C2H2-type" evidence="13">
    <location>
        <begin position="48"/>
        <end position="77"/>
    </location>
</feature>
<dbReference type="Pfam" id="PF00096">
    <property type="entry name" value="zf-C2H2"/>
    <property type="match status" value="3"/>
</dbReference>
<dbReference type="InterPro" id="IPR013087">
    <property type="entry name" value="Znf_C2H2_type"/>
</dbReference>
<name>A0A8T3DGL4_9TELE</name>
<dbReference type="InterPro" id="IPR036236">
    <property type="entry name" value="Znf_C2H2_sf"/>
</dbReference>
<evidence type="ECO:0000256" key="1">
    <source>
        <dbReference type="ARBA" id="ARBA00004604"/>
    </source>
</evidence>
<feature type="domain" description="C2H2-type" evidence="13">
    <location>
        <begin position="256"/>
        <end position="285"/>
    </location>
</feature>
<dbReference type="SMART" id="SM00355">
    <property type="entry name" value="ZnF_C2H2"/>
    <property type="match status" value="9"/>
</dbReference>
<evidence type="ECO:0000256" key="11">
    <source>
        <dbReference type="PROSITE-ProRule" id="PRU00042"/>
    </source>
</evidence>
<gene>
    <name evidence="14" type="ORF">AGOR_G00094750</name>
</gene>
<dbReference type="AlphaFoldDB" id="A0A8T3DGL4"/>
<dbReference type="Gene3D" id="3.30.160.60">
    <property type="entry name" value="Classic Zinc Finger"/>
    <property type="match status" value="6"/>
</dbReference>
<evidence type="ECO:0000256" key="2">
    <source>
        <dbReference type="ARBA" id="ARBA00004642"/>
    </source>
</evidence>
<evidence type="ECO:0000256" key="8">
    <source>
        <dbReference type="ARBA" id="ARBA00022843"/>
    </source>
</evidence>
<dbReference type="FunFam" id="3.30.160.60:FF:000063">
    <property type="entry name" value="Wilms tumor 1-KTS isoform"/>
    <property type="match status" value="1"/>
</dbReference>
<dbReference type="PROSITE" id="PS00028">
    <property type="entry name" value="ZINC_FINGER_C2H2_1"/>
    <property type="match status" value="8"/>
</dbReference>
<evidence type="ECO:0000256" key="7">
    <source>
        <dbReference type="ARBA" id="ARBA00022833"/>
    </source>
</evidence>
<keyword evidence="3" id="KW-1017">Isopeptide bond</keyword>
<evidence type="ECO:0000313" key="14">
    <source>
        <dbReference type="EMBL" id="KAI1896433.1"/>
    </source>
</evidence>
<comment type="subcellular location">
    <subcellularLocation>
        <location evidence="1">Nucleus</location>
        <location evidence="1">Nucleolus</location>
    </subcellularLocation>
    <subcellularLocation>
        <location evidence="2">Nucleus</location>
        <location evidence="2">Nucleoplasm</location>
    </subcellularLocation>
</comment>
<evidence type="ECO:0000313" key="15">
    <source>
        <dbReference type="Proteomes" id="UP000829720"/>
    </source>
</evidence>
<feature type="region of interest" description="Disordered" evidence="12">
    <location>
        <begin position="282"/>
        <end position="305"/>
    </location>
</feature>
<keyword evidence="8" id="KW-0832">Ubl conjugation</keyword>
<dbReference type="GO" id="GO:0008270">
    <property type="term" value="F:zinc ion binding"/>
    <property type="evidence" value="ECO:0007669"/>
    <property type="project" value="UniProtKB-KW"/>
</dbReference>
<keyword evidence="5" id="KW-0677">Repeat</keyword>
<feature type="domain" description="C2H2-type" evidence="13">
    <location>
        <begin position="196"/>
        <end position="223"/>
    </location>
</feature>
<evidence type="ECO:0000256" key="6">
    <source>
        <dbReference type="ARBA" id="ARBA00022771"/>
    </source>
</evidence>
<dbReference type="EMBL" id="JAERUA010000008">
    <property type="protein sequence ID" value="KAI1896433.1"/>
    <property type="molecule type" value="Genomic_DNA"/>
</dbReference>
<organism evidence="14 15">
    <name type="scientific">Albula goreensis</name>
    <dbReference type="NCBI Taxonomy" id="1534307"/>
    <lineage>
        <taxon>Eukaryota</taxon>
        <taxon>Metazoa</taxon>
        <taxon>Chordata</taxon>
        <taxon>Craniata</taxon>
        <taxon>Vertebrata</taxon>
        <taxon>Euteleostomi</taxon>
        <taxon>Actinopterygii</taxon>
        <taxon>Neopterygii</taxon>
        <taxon>Teleostei</taxon>
        <taxon>Albuliformes</taxon>
        <taxon>Albulidae</taxon>
        <taxon>Albula</taxon>
    </lineage>
</organism>
<dbReference type="InterPro" id="IPR054599">
    <property type="entry name" value="TFIIIA_Zfn-C2H2"/>
</dbReference>
<dbReference type="Proteomes" id="UP000829720">
    <property type="component" value="Unassembled WGS sequence"/>
</dbReference>
<keyword evidence="15" id="KW-1185">Reference proteome</keyword>
<dbReference type="GO" id="GO:0005730">
    <property type="term" value="C:nucleolus"/>
    <property type="evidence" value="ECO:0007669"/>
    <property type="project" value="UniProtKB-SubCell"/>
</dbReference>
<proteinExistence type="predicted"/>
<dbReference type="PANTHER" id="PTHR46179">
    <property type="entry name" value="ZINC FINGER PROTEIN"/>
    <property type="match status" value="1"/>
</dbReference>
<evidence type="ECO:0000256" key="12">
    <source>
        <dbReference type="SAM" id="MobiDB-lite"/>
    </source>
</evidence>